<dbReference type="GeneID" id="4837619"/>
<accession>A3LPX7</accession>
<dbReference type="HOGENOM" id="CLU_849913_0_0_1"/>
<proteinExistence type="predicted"/>
<dbReference type="PANTHER" id="PTHR43861">
    <property type="entry name" value="TRANS-ACONITATE 2-METHYLTRANSFERASE-RELATED"/>
    <property type="match status" value="1"/>
</dbReference>
<dbReference type="EMBL" id="CP000496">
    <property type="protein sequence ID" value="ABN65118.2"/>
    <property type="molecule type" value="Genomic_DNA"/>
</dbReference>
<dbReference type="eggNOG" id="KOG1270">
    <property type="taxonomic scope" value="Eukaryota"/>
</dbReference>
<keyword evidence="1" id="KW-0489">Methyltransferase</keyword>
<dbReference type="CDD" id="cd02440">
    <property type="entry name" value="AdoMet_MTases"/>
    <property type="match status" value="1"/>
</dbReference>
<evidence type="ECO:0000313" key="1">
    <source>
        <dbReference type="EMBL" id="ABN65118.2"/>
    </source>
</evidence>
<dbReference type="GO" id="GO:0032259">
    <property type="term" value="P:methylation"/>
    <property type="evidence" value="ECO:0007669"/>
    <property type="project" value="UniProtKB-KW"/>
</dbReference>
<dbReference type="SUPFAM" id="SSF53335">
    <property type="entry name" value="S-adenosyl-L-methionine-dependent methyltransferases"/>
    <property type="match status" value="1"/>
</dbReference>
<keyword evidence="1" id="KW-0808">Transferase</keyword>
<dbReference type="InterPro" id="IPR029063">
    <property type="entry name" value="SAM-dependent_MTases_sf"/>
</dbReference>
<dbReference type="InParanoid" id="A3LPX7"/>
<dbReference type="STRING" id="322104.A3LPX7"/>
<dbReference type="RefSeq" id="XP_001383147.2">
    <property type="nucleotide sequence ID" value="XM_001383110.1"/>
</dbReference>
<name>A3LPX7_PICST</name>
<dbReference type="OMA" id="KAHEYDN"/>
<organism evidence="1 2">
    <name type="scientific">Scheffersomyces stipitis (strain ATCC 58785 / CBS 6054 / NBRC 10063 / NRRL Y-11545)</name>
    <name type="common">Yeast</name>
    <name type="synonym">Pichia stipitis</name>
    <dbReference type="NCBI Taxonomy" id="322104"/>
    <lineage>
        <taxon>Eukaryota</taxon>
        <taxon>Fungi</taxon>
        <taxon>Dikarya</taxon>
        <taxon>Ascomycota</taxon>
        <taxon>Saccharomycotina</taxon>
        <taxon>Pichiomycetes</taxon>
        <taxon>Debaryomycetaceae</taxon>
        <taxon>Scheffersomyces</taxon>
    </lineage>
</organism>
<dbReference type="OrthoDB" id="3647at2759"/>
<reference evidence="1 2" key="1">
    <citation type="journal article" date="2007" name="Nat. Biotechnol.">
        <title>Genome sequence of the lignocellulose-bioconverting and xylose-fermenting yeast Pichia stipitis.</title>
        <authorList>
            <person name="Jeffries T.W."/>
            <person name="Grigoriev I.V."/>
            <person name="Grimwood J."/>
            <person name="Laplaza J.M."/>
            <person name="Aerts A."/>
            <person name="Salamov A."/>
            <person name="Schmutz J."/>
            <person name="Lindquist E."/>
            <person name="Dehal P."/>
            <person name="Shapiro H."/>
            <person name="Jin Y.S."/>
            <person name="Passoth V."/>
            <person name="Richardson P.M."/>
        </authorList>
    </citation>
    <scope>NUCLEOTIDE SEQUENCE [LARGE SCALE GENOMIC DNA]</scope>
    <source>
        <strain evidence="2">ATCC 58785 / CBS 6054 / NBRC 10063 / NRRL Y-11545</strain>
    </source>
</reference>
<keyword evidence="2" id="KW-1185">Reference proteome</keyword>
<dbReference type="Pfam" id="PF13489">
    <property type="entry name" value="Methyltransf_23"/>
    <property type="match status" value="1"/>
</dbReference>
<gene>
    <name evidence="1" type="primary">UBI5</name>
    <name evidence="1" type="ORF">PICST_30108</name>
</gene>
<dbReference type="GO" id="GO:0008168">
    <property type="term" value="F:methyltransferase activity"/>
    <property type="evidence" value="ECO:0007669"/>
    <property type="project" value="UniProtKB-KW"/>
</dbReference>
<evidence type="ECO:0000313" key="2">
    <source>
        <dbReference type="Proteomes" id="UP000002258"/>
    </source>
</evidence>
<dbReference type="AlphaFoldDB" id="A3LPX7"/>
<dbReference type="KEGG" id="pic:PICST_30108"/>
<dbReference type="Proteomes" id="UP000002258">
    <property type="component" value="Chromosome 2"/>
</dbReference>
<protein>
    <submittedName>
        <fullName evidence="1">Methyltransferase</fullName>
    </submittedName>
</protein>
<sequence>MATKYDTLEPVNALSILSTKTLLEFDVNKPRKTTEESAPLLGNPSKPLVGFTLDDLPELTTFREKFPDSVFRPGMKLLDFACGTGLVTMKLPPYLAEKGKTTEIVGIDINPKLLSIFNDKAEKHISEEVSIKSYIYDILDPELQPELSAKFGGKFDAIICTISYHHIDSYREVTKKLAEFLAPGGWLFIVDFYNEDVEKDIPAEKAGNAVRHMGGLKVDALNETLGSFSGLTNVSAAREFCVKLWQPDIFIENHSRQDIVDKMKSGDLESKNVNGDITYLVDNSIIIAVGQKS</sequence>
<dbReference type="Gene3D" id="3.40.50.150">
    <property type="entry name" value="Vaccinia Virus protein VP39"/>
    <property type="match status" value="1"/>
</dbReference>